<organism evidence="2">
    <name type="scientific">Menopon gallinae</name>
    <name type="common">poultry shaft louse</name>
    <dbReference type="NCBI Taxonomy" id="328185"/>
    <lineage>
        <taxon>Eukaryota</taxon>
        <taxon>Metazoa</taxon>
        <taxon>Ecdysozoa</taxon>
        <taxon>Arthropoda</taxon>
        <taxon>Hexapoda</taxon>
        <taxon>Insecta</taxon>
        <taxon>Pterygota</taxon>
        <taxon>Neoptera</taxon>
        <taxon>Paraneoptera</taxon>
        <taxon>Psocodea</taxon>
        <taxon>Troctomorpha</taxon>
        <taxon>Phthiraptera</taxon>
        <taxon>Amblycera</taxon>
        <taxon>Menoponidae</taxon>
        <taxon>Menopon</taxon>
    </lineage>
</organism>
<evidence type="ECO:0000313" key="2">
    <source>
        <dbReference type="EMBL" id="KAL0268703.1"/>
    </source>
</evidence>
<feature type="region of interest" description="Disordered" evidence="1">
    <location>
        <begin position="29"/>
        <end position="71"/>
    </location>
</feature>
<comment type="caution">
    <text evidence="2">The sequence shown here is derived from an EMBL/GenBank/DDBJ whole genome shotgun (WGS) entry which is preliminary data.</text>
</comment>
<protein>
    <recommendedName>
        <fullName evidence="3">Ribosomal protein L34</fullName>
    </recommendedName>
</protein>
<feature type="compositionally biased region" description="Basic residues" evidence="1">
    <location>
        <begin position="43"/>
        <end position="71"/>
    </location>
</feature>
<evidence type="ECO:0000256" key="1">
    <source>
        <dbReference type="SAM" id="MobiDB-lite"/>
    </source>
</evidence>
<proteinExistence type="predicted"/>
<accession>A0AAW2HFR7</accession>
<evidence type="ECO:0008006" key="3">
    <source>
        <dbReference type="Google" id="ProtNLM"/>
    </source>
</evidence>
<sequence length="82" mass="9369">MTSQERSGRTLSRDAKRNVIYMSVRSSVSGSAPAETELANCRRGGKSRKGKRRTTISTRGRRNVRRGSRRDTKKVRYCLICY</sequence>
<gene>
    <name evidence="2" type="ORF">PYX00_010533</name>
</gene>
<name>A0AAW2HFR7_9NEOP</name>
<dbReference type="EMBL" id="JARGDH010000005">
    <property type="protein sequence ID" value="KAL0268703.1"/>
    <property type="molecule type" value="Genomic_DNA"/>
</dbReference>
<reference evidence="2" key="1">
    <citation type="journal article" date="2024" name="Gigascience">
        <title>Chromosome-level genome of the poultry shaft louse Menopon gallinae provides insight into the host-switching and adaptive evolution of parasitic lice.</title>
        <authorList>
            <person name="Xu Y."/>
            <person name="Ma L."/>
            <person name="Liu S."/>
            <person name="Liang Y."/>
            <person name="Liu Q."/>
            <person name="He Z."/>
            <person name="Tian L."/>
            <person name="Duan Y."/>
            <person name="Cai W."/>
            <person name="Li H."/>
            <person name="Song F."/>
        </authorList>
    </citation>
    <scope>NUCLEOTIDE SEQUENCE</scope>
    <source>
        <strain evidence="2">Cailab_2023a</strain>
    </source>
</reference>
<dbReference type="AlphaFoldDB" id="A0AAW2HFR7"/>